<dbReference type="RefSeq" id="WP_048048583.1">
    <property type="nucleotide sequence ID" value="NZ_JJPO01000045.1"/>
</dbReference>
<comment type="caution">
    <text evidence="1">The sequence shown here is derived from an EMBL/GenBank/DDBJ whole genome shotgun (WGS) entry which is preliminary data.</text>
</comment>
<name>A0A0F8HAX5_METMZ</name>
<gene>
    <name evidence="1" type="ORF">DU63_17130</name>
</gene>
<dbReference type="SUPFAM" id="SSF52540">
    <property type="entry name" value="P-loop containing nucleoside triphosphate hydrolases"/>
    <property type="match status" value="1"/>
</dbReference>
<proteinExistence type="predicted"/>
<reference evidence="1 2" key="1">
    <citation type="journal article" date="2015" name="ISME J.">
        <title>Genomic and phenotypic differentiation among Methanosarcina mazei populations from Columbia River sediment.</title>
        <authorList>
            <person name="Youngblut N.D."/>
            <person name="Wirth J.S."/>
            <person name="Henriksen J.R."/>
            <person name="Smith M."/>
            <person name="Simon H."/>
            <person name="Metcalf W.W."/>
            <person name="Whitaker R.J."/>
        </authorList>
    </citation>
    <scope>NUCLEOTIDE SEQUENCE [LARGE SCALE GENOMIC DNA]</scope>
    <source>
        <strain evidence="1 2">3.H.A.2.1</strain>
    </source>
</reference>
<dbReference type="Proteomes" id="UP000034001">
    <property type="component" value="Unassembled WGS sequence"/>
</dbReference>
<evidence type="ECO:0000313" key="2">
    <source>
        <dbReference type="Proteomes" id="UP000034001"/>
    </source>
</evidence>
<sequence length="210" mass="24201">MKKATLICFNGIDGSGKTTISKSFKNALEKLDISCKYYWCGWRGFESWAFKPMISLIKKTSKIGDSSLESNKISTLNRKIPAFSYFAILDYILRVLPNILLSLYRYEIVIADRYIYDVIVGFSVFNKQNEKFVFKTLTFLFPKPDISFLIEVPDDIAFSRKDDVPSIEYLTKQKIVYSKYLKESTAKIIDGTKTKDEILNIVMNEVVRNG</sequence>
<organism evidence="1 2">
    <name type="scientific">Methanosarcina mazei</name>
    <name type="common">Methanosarcina frisia</name>
    <dbReference type="NCBI Taxonomy" id="2209"/>
    <lineage>
        <taxon>Archaea</taxon>
        <taxon>Methanobacteriati</taxon>
        <taxon>Methanobacteriota</taxon>
        <taxon>Stenosarchaea group</taxon>
        <taxon>Methanomicrobia</taxon>
        <taxon>Methanosarcinales</taxon>
        <taxon>Methanosarcinaceae</taxon>
        <taxon>Methanosarcina</taxon>
    </lineage>
</organism>
<evidence type="ECO:0000313" key="1">
    <source>
        <dbReference type="EMBL" id="KKG74807.1"/>
    </source>
</evidence>
<protein>
    <submittedName>
        <fullName evidence="1">Uncharacterized protein</fullName>
    </submittedName>
</protein>
<dbReference type="AlphaFoldDB" id="A0A0F8HAX5"/>
<dbReference type="InterPro" id="IPR027417">
    <property type="entry name" value="P-loop_NTPase"/>
</dbReference>
<dbReference type="PATRIC" id="fig|2209.43.peg.3719"/>
<dbReference type="Gene3D" id="3.40.50.300">
    <property type="entry name" value="P-loop containing nucleotide triphosphate hydrolases"/>
    <property type="match status" value="1"/>
</dbReference>
<dbReference type="EMBL" id="JJPO01000045">
    <property type="protein sequence ID" value="KKG74807.1"/>
    <property type="molecule type" value="Genomic_DNA"/>
</dbReference>
<accession>A0A0F8HAX5</accession>